<feature type="compositionally biased region" description="Acidic residues" evidence="6">
    <location>
        <begin position="481"/>
        <end position="494"/>
    </location>
</feature>
<dbReference type="EMBL" id="CP063212">
    <property type="protein sequence ID" value="QOR47757.1"/>
    <property type="molecule type" value="Genomic_DNA"/>
</dbReference>
<evidence type="ECO:0000313" key="9">
    <source>
        <dbReference type="Proteomes" id="UP000594961"/>
    </source>
</evidence>
<organism evidence="8 9">
    <name type="scientific">Trueperella pecoris</name>
    <dbReference type="NCBI Taxonomy" id="2733571"/>
    <lineage>
        <taxon>Bacteria</taxon>
        <taxon>Bacillati</taxon>
        <taxon>Actinomycetota</taxon>
        <taxon>Actinomycetes</taxon>
        <taxon>Actinomycetales</taxon>
        <taxon>Actinomycetaceae</taxon>
        <taxon>Trueperella</taxon>
    </lineage>
</organism>
<feature type="transmembrane region" description="Helical" evidence="7">
    <location>
        <begin position="75"/>
        <end position="94"/>
    </location>
</feature>
<dbReference type="GO" id="GO:0015648">
    <property type="term" value="F:lipid-linked peptidoglycan transporter activity"/>
    <property type="evidence" value="ECO:0007669"/>
    <property type="project" value="TreeGrafter"/>
</dbReference>
<dbReference type="Pfam" id="PF01098">
    <property type="entry name" value="FTSW_RODA_SPOVE"/>
    <property type="match status" value="1"/>
</dbReference>
<evidence type="ECO:0000313" key="8">
    <source>
        <dbReference type="EMBL" id="QOR47757.1"/>
    </source>
</evidence>
<dbReference type="AlphaFoldDB" id="A0A7M1R2P5"/>
<feature type="transmembrane region" description="Helical" evidence="7">
    <location>
        <begin position="264"/>
        <end position="283"/>
    </location>
</feature>
<dbReference type="InterPro" id="IPR001182">
    <property type="entry name" value="FtsW/RodA"/>
</dbReference>
<dbReference type="PANTHER" id="PTHR30474">
    <property type="entry name" value="CELL CYCLE PROTEIN"/>
    <property type="match status" value="1"/>
</dbReference>
<dbReference type="GO" id="GO:0008360">
    <property type="term" value="P:regulation of cell shape"/>
    <property type="evidence" value="ECO:0007669"/>
    <property type="project" value="UniProtKB-KW"/>
</dbReference>
<dbReference type="GO" id="GO:0032153">
    <property type="term" value="C:cell division site"/>
    <property type="evidence" value="ECO:0007669"/>
    <property type="project" value="TreeGrafter"/>
</dbReference>
<dbReference type="Proteomes" id="UP000594961">
    <property type="component" value="Chromosome"/>
</dbReference>
<evidence type="ECO:0000256" key="2">
    <source>
        <dbReference type="ARBA" id="ARBA00022692"/>
    </source>
</evidence>
<protein>
    <submittedName>
        <fullName evidence="8">FtsW/RodA/SpoVE family cell cycle protein</fullName>
    </submittedName>
</protein>
<feature type="compositionally biased region" description="Low complexity" evidence="6">
    <location>
        <begin position="450"/>
        <end position="467"/>
    </location>
</feature>
<evidence type="ECO:0000256" key="1">
    <source>
        <dbReference type="ARBA" id="ARBA00004141"/>
    </source>
</evidence>
<feature type="transmembrane region" description="Helical" evidence="7">
    <location>
        <begin position="241"/>
        <end position="257"/>
    </location>
</feature>
<proteinExistence type="predicted"/>
<name>A0A7M1R2P5_9ACTO</name>
<keyword evidence="2 7" id="KW-0812">Transmembrane</keyword>
<keyword evidence="5 7" id="KW-0472">Membrane</keyword>
<gene>
    <name evidence="8" type="ORF">INS90_00105</name>
</gene>
<feature type="transmembrane region" description="Helical" evidence="7">
    <location>
        <begin position="218"/>
        <end position="235"/>
    </location>
</feature>
<evidence type="ECO:0000256" key="7">
    <source>
        <dbReference type="SAM" id="Phobius"/>
    </source>
</evidence>
<evidence type="ECO:0000256" key="5">
    <source>
        <dbReference type="ARBA" id="ARBA00023136"/>
    </source>
</evidence>
<feature type="transmembrane region" description="Helical" evidence="7">
    <location>
        <begin position="352"/>
        <end position="373"/>
    </location>
</feature>
<evidence type="ECO:0000256" key="4">
    <source>
        <dbReference type="ARBA" id="ARBA00022989"/>
    </source>
</evidence>
<feature type="transmembrane region" description="Helical" evidence="7">
    <location>
        <begin position="114"/>
        <end position="131"/>
    </location>
</feature>
<keyword evidence="3" id="KW-0133">Cell shape</keyword>
<feature type="transmembrane region" description="Helical" evidence="7">
    <location>
        <begin position="385"/>
        <end position="409"/>
    </location>
</feature>
<dbReference type="RefSeq" id="WP_197553225.1">
    <property type="nucleotide sequence ID" value="NZ_CP063212.1"/>
</dbReference>
<dbReference type="GO" id="GO:0005886">
    <property type="term" value="C:plasma membrane"/>
    <property type="evidence" value="ECO:0007669"/>
    <property type="project" value="TreeGrafter"/>
</dbReference>
<feature type="region of interest" description="Disordered" evidence="6">
    <location>
        <begin position="450"/>
        <end position="505"/>
    </location>
</feature>
<reference evidence="8 9" key="1">
    <citation type="submission" date="2020-10" db="EMBL/GenBank/DDBJ databases">
        <title>Trueperella pecoris sp. nov. isolated from bovine and porcine specimens.</title>
        <authorList>
            <person name="Schoenecker L."/>
            <person name="Schnydrig P."/>
            <person name="Brodard I."/>
            <person name="Thomann A."/>
            <person name="Hemphill A."/>
            <person name="Rodriguez-Campos S."/>
            <person name="Perreten V."/>
            <person name="Jores J."/>
            <person name="Kittl S."/>
        </authorList>
    </citation>
    <scope>NUCLEOTIDE SEQUENCE [LARGE SCALE GENOMIC DNA]</scope>
    <source>
        <strain evidence="8 9">19OD0592</strain>
    </source>
</reference>
<feature type="transmembrane region" description="Helical" evidence="7">
    <location>
        <begin position="140"/>
        <end position="158"/>
    </location>
</feature>
<feature type="compositionally biased region" description="Basic and acidic residues" evidence="6">
    <location>
        <begin position="495"/>
        <end position="505"/>
    </location>
</feature>
<feature type="transmembrane region" description="Helical" evidence="7">
    <location>
        <begin position="415"/>
        <end position="437"/>
    </location>
</feature>
<keyword evidence="4 7" id="KW-1133">Transmembrane helix</keyword>
<dbReference type="PANTHER" id="PTHR30474:SF3">
    <property type="entry name" value="PEPTIDOGLYCAN GLYCOSYLTRANSFERASE RODA"/>
    <property type="match status" value="1"/>
</dbReference>
<feature type="transmembrane region" description="Helical" evidence="7">
    <location>
        <begin position="178"/>
        <end position="197"/>
    </location>
</feature>
<evidence type="ECO:0000256" key="3">
    <source>
        <dbReference type="ARBA" id="ARBA00022960"/>
    </source>
</evidence>
<feature type="transmembrane region" description="Helical" evidence="7">
    <location>
        <begin position="17"/>
        <end position="38"/>
    </location>
</feature>
<feature type="transmembrane region" description="Helical" evidence="7">
    <location>
        <begin position="50"/>
        <end position="68"/>
    </location>
</feature>
<accession>A0A7M1R2P5</accession>
<evidence type="ECO:0000256" key="6">
    <source>
        <dbReference type="SAM" id="MobiDB-lite"/>
    </source>
</evidence>
<dbReference type="GO" id="GO:0051301">
    <property type="term" value="P:cell division"/>
    <property type="evidence" value="ECO:0007669"/>
    <property type="project" value="InterPro"/>
</dbReference>
<comment type="subcellular location">
    <subcellularLocation>
        <location evidence="1">Membrane</location>
        <topology evidence="1">Multi-pass membrane protein</topology>
    </subcellularLocation>
</comment>
<sequence length="505" mass="54221">MSVVTQSGARTGRMRELGLLTLALGVCLLAWILVYQGVSVEAADALPEKFWLVAGVSGGLILVAHVLIRWQAPWADPIFFPAAVLLTGLGLVMIERIDYSLAARGKSTVVDGQMMLAAVGIVLMVATALALRNHRSLRRITYISLILGTILLLLPMVPGIGRSNYGARIWINVLGFSYQPAELAKIFFAIFFAGYLVSQRDNLALAGKKILGIQLPRGRHFGPLLVGWMGCMIILALEKDFGTALLFFGLFVAMLYVATERVSWLIIGGLLTAVGVYFLVQVMPHIQARFDIWLHALDQDVYQAQYGSWQIVQGWFGMASGGLFGTGLGQGYPGNTFAANSDLIVASFGEEIGLIGLLAIFTVYLLLVSRAIKTALDLRDGFGKLLASGFGFAIGLQCFIVAGGVTGVIPLTGLAIPFLAHGGSALLTNWIIIGLLIRMSDAARRPYIPASSPLPSLPDSPDSPESPGEADDDVADHLADEDGEAQEDQAEAETDADRYPTEVVR</sequence>